<evidence type="ECO:0000313" key="2">
    <source>
        <dbReference type="EMBL" id="MDX8330857.1"/>
    </source>
</evidence>
<evidence type="ECO:0000313" key="3">
    <source>
        <dbReference type="Proteomes" id="UP001277561"/>
    </source>
</evidence>
<dbReference type="AlphaFoldDB" id="A0AAW9FQ39"/>
<evidence type="ECO:0000313" key="1">
    <source>
        <dbReference type="EMBL" id="MDX8304599.1"/>
    </source>
</evidence>
<proteinExistence type="predicted"/>
<dbReference type="Proteomes" id="UP001277561">
    <property type="component" value="Unassembled WGS sequence"/>
</dbReference>
<name>A0AAW9FQ39_9HYPH</name>
<keyword evidence="3" id="KW-1185">Reference proteome</keyword>
<dbReference type="EMBL" id="JAVRAD010000007">
    <property type="protein sequence ID" value="MDX8330857.1"/>
    <property type="molecule type" value="Genomic_DNA"/>
</dbReference>
<sequence length="61" mass="7663">MKTSIMIMNKSHERNIFQHFYFHPRWFNNRIAARLERFTITRTNLEGDMFAAKWERRMTRQ</sequence>
<accession>A0AAW9FQ39</accession>
<dbReference type="EMBL" id="JAVRAF010000008">
    <property type="protein sequence ID" value="MDX8304599.1"/>
    <property type="molecule type" value="Genomic_DNA"/>
</dbReference>
<reference evidence="1 3" key="1">
    <citation type="journal article" date="2023" name="Phytobiomes J">
        <title>Deciphering the key players within the bacterial microbiota associated with aerial crown gall tumors on rhododendron: Insights into the gallobiome.</title>
        <authorList>
            <person name="Kuzmanovic N."/>
            <person name="Nesme J."/>
            <person name="Wolf J."/>
            <person name="Neumann-Schaal M."/>
            <person name="Petersen J."/>
            <person name="Fernandez-Gnecco G."/>
            <person name="Sproeer C."/>
            <person name="Bunk B."/>
            <person name="Overmann J."/>
            <person name="Sorensen S.J."/>
            <person name="Idczak E."/>
            <person name="Smalla K."/>
        </authorList>
    </citation>
    <scope>NUCLEOTIDE SEQUENCE</scope>
    <source>
        <strain evidence="1">Rho-11.1</strain>
        <strain evidence="3">rho-14.1</strain>
        <strain evidence="2">Rho-14.1</strain>
    </source>
</reference>
<dbReference type="RefSeq" id="WP_143239453.1">
    <property type="nucleotide sequence ID" value="NZ_CP192765.1"/>
</dbReference>
<comment type="caution">
    <text evidence="1">The sequence shown here is derived from an EMBL/GenBank/DDBJ whole genome shotgun (WGS) entry which is preliminary data.</text>
</comment>
<gene>
    <name evidence="1" type="ORF">RMR22_20275</name>
    <name evidence="2" type="ORF">RMS29_16645</name>
</gene>
<organism evidence="1">
    <name type="scientific">Agrobacterium rosae</name>
    <dbReference type="NCBI Taxonomy" id="1972867"/>
    <lineage>
        <taxon>Bacteria</taxon>
        <taxon>Pseudomonadati</taxon>
        <taxon>Pseudomonadota</taxon>
        <taxon>Alphaproteobacteria</taxon>
        <taxon>Hyphomicrobiales</taxon>
        <taxon>Rhizobiaceae</taxon>
        <taxon>Rhizobium/Agrobacterium group</taxon>
        <taxon>Agrobacterium</taxon>
    </lineage>
</organism>
<protein>
    <submittedName>
        <fullName evidence="1">Uncharacterized protein</fullName>
    </submittedName>
</protein>